<evidence type="ECO:0000256" key="1">
    <source>
        <dbReference type="ARBA" id="ARBA00004613"/>
    </source>
</evidence>
<dbReference type="EC" id="4.2.2.10" evidence="13"/>
<dbReference type="Pfam" id="PF00544">
    <property type="entry name" value="Pectate_lyase_4"/>
    <property type="match status" value="1"/>
</dbReference>
<comment type="similarity">
    <text evidence="2 14">Belongs to the polysaccharide lyase 1 family.</text>
</comment>
<feature type="domain" description="Pectate lyase" evidence="16">
    <location>
        <begin position="100"/>
        <end position="303"/>
    </location>
</feature>
<dbReference type="GO" id="GO:0000272">
    <property type="term" value="P:polysaccharide catabolic process"/>
    <property type="evidence" value="ECO:0007669"/>
    <property type="project" value="UniProtKB-KW"/>
</dbReference>
<dbReference type="OrthoDB" id="1637350at2759"/>
<dbReference type="Gene3D" id="2.160.20.10">
    <property type="entry name" value="Single-stranded right-handed beta-helix, Pectin lyase-like"/>
    <property type="match status" value="1"/>
</dbReference>
<organism evidence="17 18">
    <name type="scientific">Aspergillus cristatus</name>
    <name type="common">Chinese Fuzhuan brick tea-fermentation fungus</name>
    <name type="synonym">Eurotium cristatum</name>
    <dbReference type="NCBI Taxonomy" id="573508"/>
    <lineage>
        <taxon>Eukaryota</taxon>
        <taxon>Fungi</taxon>
        <taxon>Dikarya</taxon>
        <taxon>Ascomycota</taxon>
        <taxon>Pezizomycotina</taxon>
        <taxon>Eurotiomycetes</taxon>
        <taxon>Eurotiomycetidae</taxon>
        <taxon>Eurotiales</taxon>
        <taxon>Aspergillaceae</taxon>
        <taxon>Aspergillus</taxon>
        <taxon>Aspergillus subgen. Aspergillus</taxon>
    </lineage>
</organism>
<evidence type="ECO:0000256" key="6">
    <source>
        <dbReference type="ARBA" id="ARBA00023180"/>
    </source>
</evidence>
<evidence type="ECO:0000256" key="2">
    <source>
        <dbReference type="ARBA" id="ARBA00010980"/>
    </source>
</evidence>
<dbReference type="GO" id="GO:0047490">
    <property type="term" value="F:pectin lyase activity"/>
    <property type="evidence" value="ECO:0007669"/>
    <property type="project" value="UniProtKB-EC"/>
</dbReference>
<dbReference type="Proteomes" id="UP000094569">
    <property type="component" value="Unassembled WGS sequence"/>
</dbReference>
<dbReference type="GO" id="GO:0071555">
    <property type="term" value="P:cell wall organization"/>
    <property type="evidence" value="ECO:0007669"/>
    <property type="project" value="UniProtKB-KW"/>
</dbReference>
<reference evidence="17 18" key="1">
    <citation type="journal article" date="2016" name="BMC Genomics">
        <title>Comparative genomic and transcriptomic analyses of the Fuzhuan brick tea-fermentation fungus Aspergillus cristatus.</title>
        <authorList>
            <person name="Ge Y."/>
            <person name="Wang Y."/>
            <person name="Liu Y."/>
            <person name="Tan Y."/>
            <person name="Ren X."/>
            <person name="Zhang X."/>
            <person name="Hyde K.D."/>
            <person name="Liu Y."/>
            <person name="Liu Z."/>
        </authorList>
    </citation>
    <scope>NUCLEOTIDE SEQUENCE [LARGE SCALE GENOMIC DNA]</scope>
    <source>
        <strain evidence="17 18">GZAAS20.1005</strain>
    </source>
</reference>
<dbReference type="PANTHER" id="PTHR31683:SF67">
    <property type="entry name" value="PECTIN LYASE F-RELATED"/>
    <property type="match status" value="1"/>
</dbReference>
<dbReference type="STRING" id="573508.A0A1E3B390"/>
<feature type="chain" id="PRO_5009123368" description="pectin lyase" evidence="15">
    <location>
        <begin position="23"/>
        <end position="457"/>
    </location>
</feature>
<keyword evidence="6" id="KW-0325">Glycoprotein</keyword>
<dbReference type="AlphaFoldDB" id="A0A1E3B390"/>
<dbReference type="FunFam" id="2.160.20.10:FF:000003">
    <property type="entry name" value="Pectin lyase F"/>
    <property type="match status" value="1"/>
</dbReference>
<evidence type="ECO:0000256" key="4">
    <source>
        <dbReference type="ARBA" id="ARBA00022729"/>
    </source>
</evidence>
<evidence type="ECO:0000256" key="8">
    <source>
        <dbReference type="ARBA" id="ARBA00023277"/>
    </source>
</evidence>
<evidence type="ECO:0000313" key="18">
    <source>
        <dbReference type="Proteomes" id="UP000094569"/>
    </source>
</evidence>
<keyword evidence="9" id="KW-0961">Cell wall biogenesis/degradation</keyword>
<proteinExistence type="inferred from homology"/>
<comment type="catalytic activity">
    <reaction evidence="11">
        <text>Eliminative cleavage of (1-&gt;4)-alpha-D-galacturonan methyl ester to give oligosaccharides with 4-deoxy-6-O-methyl-alpha-D-galact-4-enuronosyl groups at their non-reducing ends.</text>
        <dbReference type="EC" id="4.2.2.10"/>
    </reaction>
</comment>
<sequence>MAFFRSLLATTALLSAYSNAEGVQGTAFGFASGTTGGGDASPAAPSDIAELKSWLSDDTPRVILIDKEFNFLGTEDTCDDCECCIPDSNSCGSSGQNAIKTDGSDWCGNYPTTTCTYDNAGLEGLTVASDKSIVGVGSAGVLRGKGLRLTSGVENIIIQNIHITELNPQYIWGGDAITLDGTDKIWIDHVKVSLVGRQMFVSGYDSSGSVTISNSEFDGRTSWSASCDGHHYWSVLGYGKNDKVTFANNYIHHTSGRSPKVEFANHWHAYNNYWYNNTGHAFDVGENSNVLIEGNVFAQVDTPSEPDSGKVFAVTSSDQSACKSALGRNCVANSLVSSGNLTTSDQSVLSNWPSDEGKADVMDVSKVASYVVANAGVGKLGGSASASSTVGAASSATPSASASMVKRFGLPFVPAYSQAGPGTSSMPALPSFTWKTVGTPKPTLPAPAGFGSQPQAF</sequence>
<evidence type="ECO:0000256" key="11">
    <source>
        <dbReference type="ARBA" id="ARBA00036818"/>
    </source>
</evidence>
<evidence type="ECO:0000256" key="13">
    <source>
        <dbReference type="ARBA" id="ARBA00039082"/>
    </source>
</evidence>
<evidence type="ECO:0000256" key="14">
    <source>
        <dbReference type="RuleBase" id="RU361173"/>
    </source>
</evidence>
<comment type="caution">
    <text evidence="17">The sequence shown here is derived from an EMBL/GenBank/DDBJ whole genome shotgun (WGS) entry which is preliminary data.</text>
</comment>
<feature type="signal peptide" evidence="15">
    <location>
        <begin position="1"/>
        <end position="22"/>
    </location>
</feature>
<evidence type="ECO:0000256" key="9">
    <source>
        <dbReference type="ARBA" id="ARBA00023316"/>
    </source>
</evidence>
<keyword evidence="3 14" id="KW-0964">Secreted</keyword>
<comment type="subcellular location">
    <subcellularLocation>
        <location evidence="1 14">Secreted</location>
    </subcellularLocation>
</comment>
<keyword evidence="10 14" id="KW-0624">Polysaccharide degradation</keyword>
<evidence type="ECO:0000259" key="16">
    <source>
        <dbReference type="SMART" id="SM00656"/>
    </source>
</evidence>
<dbReference type="GO" id="GO:0005576">
    <property type="term" value="C:extracellular region"/>
    <property type="evidence" value="ECO:0007669"/>
    <property type="project" value="UniProtKB-SubCell"/>
</dbReference>
<evidence type="ECO:0000256" key="5">
    <source>
        <dbReference type="ARBA" id="ARBA00023157"/>
    </source>
</evidence>
<dbReference type="InterPro" id="IPR002022">
    <property type="entry name" value="Pec_lyase"/>
</dbReference>
<gene>
    <name evidence="17" type="ORF">SI65_09330</name>
</gene>
<dbReference type="InterPro" id="IPR045032">
    <property type="entry name" value="PEL"/>
</dbReference>
<dbReference type="EMBL" id="JXNT01000017">
    <property type="protein sequence ID" value="ODM15389.1"/>
    <property type="molecule type" value="Genomic_DNA"/>
</dbReference>
<keyword evidence="8 14" id="KW-0119">Carbohydrate metabolism</keyword>
<comment type="function">
    <text evidence="12">Pectinolytic enzymes consist of four classes of enzymes: pectin lyase, polygalacturonase, pectin methylesterase and rhamnogalacturonase. Among pectinolytic enzymes, pectin lyase is the most important in depolymerization of pectin, since it cleaves internal glycosidic bonds of highly methylated pectins.</text>
</comment>
<dbReference type="InterPro" id="IPR011050">
    <property type="entry name" value="Pectin_lyase_fold/virulence"/>
</dbReference>
<dbReference type="GO" id="GO:0030570">
    <property type="term" value="F:pectate lyase activity"/>
    <property type="evidence" value="ECO:0007669"/>
    <property type="project" value="InterPro"/>
</dbReference>
<keyword evidence="7 14" id="KW-0456">Lyase</keyword>
<dbReference type="PANTHER" id="PTHR31683">
    <property type="entry name" value="PECTATE LYASE 18-RELATED"/>
    <property type="match status" value="1"/>
</dbReference>
<dbReference type="SMART" id="SM00656">
    <property type="entry name" value="Amb_all"/>
    <property type="match status" value="1"/>
</dbReference>
<evidence type="ECO:0000256" key="3">
    <source>
        <dbReference type="ARBA" id="ARBA00022525"/>
    </source>
</evidence>
<keyword evidence="18" id="KW-1185">Reference proteome</keyword>
<keyword evidence="4 15" id="KW-0732">Signal</keyword>
<accession>A0A1E3B390</accession>
<dbReference type="SUPFAM" id="SSF51126">
    <property type="entry name" value="Pectin lyase-like"/>
    <property type="match status" value="1"/>
</dbReference>
<evidence type="ECO:0000313" key="17">
    <source>
        <dbReference type="EMBL" id="ODM15389.1"/>
    </source>
</evidence>
<dbReference type="InterPro" id="IPR012334">
    <property type="entry name" value="Pectin_lyas_fold"/>
</dbReference>
<evidence type="ECO:0000256" key="12">
    <source>
        <dbReference type="ARBA" id="ARBA00037631"/>
    </source>
</evidence>
<name>A0A1E3B390_ASPCR</name>
<dbReference type="VEuPathDB" id="FungiDB:SI65_09330"/>
<keyword evidence="5" id="KW-1015">Disulfide bond</keyword>
<protein>
    <recommendedName>
        <fullName evidence="13">pectin lyase</fullName>
        <ecNumber evidence="13">4.2.2.10</ecNumber>
    </recommendedName>
</protein>
<evidence type="ECO:0000256" key="10">
    <source>
        <dbReference type="ARBA" id="ARBA00023326"/>
    </source>
</evidence>
<evidence type="ECO:0000256" key="7">
    <source>
        <dbReference type="ARBA" id="ARBA00023239"/>
    </source>
</evidence>
<evidence type="ECO:0000256" key="15">
    <source>
        <dbReference type="SAM" id="SignalP"/>
    </source>
</evidence>